<evidence type="ECO:0000313" key="1">
    <source>
        <dbReference type="EMBL" id="CAH3036859.1"/>
    </source>
</evidence>
<accession>A0ABN8MXJ9</accession>
<proteinExistence type="predicted"/>
<dbReference type="Proteomes" id="UP001159405">
    <property type="component" value="Unassembled WGS sequence"/>
</dbReference>
<evidence type="ECO:0000313" key="2">
    <source>
        <dbReference type="Proteomes" id="UP001159405"/>
    </source>
</evidence>
<gene>
    <name evidence="1" type="ORF">PLOB_00035559</name>
</gene>
<dbReference type="EMBL" id="CALNXK010000005">
    <property type="protein sequence ID" value="CAH3036859.1"/>
    <property type="molecule type" value="Genomic_DNA"/>
</dbReference>
<comment type="caution">
    <text evidence="1">The sequence shown here is derived from an EMBL/GenBank/DDBJ whole genome shotgun (WGS) entry which is preliminary data.</text>
</comment>
<organism evidence="1 2">
    <name type="scientific">Porites lobata</name>
    <dbReference type="NCBI Taxonomy" id="104759"/>
    <lineage>
        <taxon>Eukaryota</taxon>
        <taxon>Metazoa</taxon>
        <taxon>Cnidaria</taxon>
        <taxon>Anthozoa</taxon>
        <taxon>Hexacorallia</taxon>
        <taxon>Scleractinia</taxon>
        <taxon>Fungiina</taxon>
        <taxon>Poritidae</taxon>
        <taxon>Porites</taxon>
    </lineage>
</organism>
<name>A0ABN8MXJ9_9CNID</name>
<reference evidence="1 2" key="1">
    <citation type="submission" date="2022-05" db="EMBL/GenBank/DDBJ databases">
        <authorList>
            <consortium name="Genoscope - CEA"/>
            <person name="William W."/>
        </authorList>
    </citation>
    <scope>NUCLEOTIDE SEQUENCE [LARGE SCALE GENOMIC DNA]</scope>
</reference>
<sequence>MYKCRLVPWLSYGKSNEDVQKKYTVYTSSYEMGTLNIMKESPLRCVSNWCFSRKEENSSTRKMLEDGRLFNGVYMQNFLSLWFPIGLDCCDYPLNDPPTFLSDLSLVLGSSSRKQFTWIFLLIGSSSLRVNSLSVDKTKFLISFPSRRVTTDSLETKTLIHRLVELGKCAVQQLKLVKHDKRNYANNGTIEVPYYNSEEDGTLFSNYALEELSPCSVITGYSFTTRTHRLFKLLISANETKNMKEYKGDKFKDYIVSNNEEAWVYHYYFSEPIPARFVQFSADQSEDSQCLYGLTLSGCTLVKSRCKPKSFTADDILCGDRQSSLLNKEEVRKLASCSLITGYQLASNVSRSHKLMISGLNSKLLTE</sequence>
<keyword evidence="2" id="KW-1185">Reference proteome</keyword>
<protein>
    <submittedName>
        <fullName evidence="1">Uncharacterized protein</fullName>
    </submittedName>
</protein>